<name>A0A2Z7AXN8_9LAMI</name>
<dbReference type="Proteomes" id="UP000250235">
    <property type="component" value="Unassembled WGS sequence"/>
</dbReference>
<reference evidence="1 2" key="1">
    <citation type="journal article" date="2015" name="Proc. Natl. Acad. Sci. U.S.A.">
        <title>The resurrection genome of Boea hygrometrica: A blueprint for survival of dehydration.</title>
        <authorList>
            <person name="Xiao L."/>
            <person name="Yang G."/>
            <person name="Zhang L."/>
            <person name="Yang X."/>
            <person name="Zhao S."/>
            <person name="Ji Z."/>
            <person name="Zhou Q."/>
            <person name="Hu M."/>
            <person name="Wang Y."/>
            <person name="Chen M."/>
            <person name="Xu Y."/>
            <person name="Jin H."/>
            <person name="Xiao X."/>
            <person name="Hu G."/>
            <person name="Bao F."/>
            <person name="Hu Y."/>
            <person name="Wan P."/>
            <person name="Li L."/>
            <person name="Deng X."/>
            <person name="Kuang T."/>
            <person name="Xiang C."/>
            <person name="Zhu J.K."/>
            <person name="Oliver M.J."/>
            <person name="He Y."/>
        </authorList>
    </citation>
    <scope>NUCLEOTIDE SEQUENCE [LARGE SCALE GENOMIC DNA]</scope>
    <source>
        <strain evidence="2">cv. XS01</strain>
    </source>
</reference>
<evidence type="ECO:0000313" key="1">
    <source>
        <dbReference type="EMBL" id="KZV26233.1"/>
    </source>
</evidence>
<sequence>MTSCSADEERLAGAKGLAGTGAKKSRKKAAGALSIDDVISSDITISRKLMFTSRRHLELAIAKRCRSNKLVRQRFAFALGFSRSAKTKEFSRGSKMKKRSAGMMRTSWYIKMVQLLVATVHSDESYSRPAVDMHPVAKIQTQRSGMMRTSWYIKMVQLWIQSRASVLLHIQSTWYPDARKAEVAKRGNQAQSILDKETAVARSVVTKKRQQLSEQLLNNLLENIQPFNAINAQDGKNQWLKYSRAIALYQGTRFVLFWEIVQFTEERCMEMERRRRISLDKHIRDLEFI</sequence>
<evidence type="ECO:0000313" key="2">
    <source>
        <dbReference type="Proteomes" id="UP000250235"/>
    </source>
</evidence>
<proteinExistence type="predicted"/>
<keyword evidence="2" id="KW-1185">Reference proteome</keyword>
<dbReference type="EMBL" id="KV011544">
    <property type="protein sequence ID" value="KZV26233.1"/>
    <property type="molecule type" value="Genomic_DNA"/>
</dbReference>
<dbReference type="AlphaFoldDB" id="A0A2Z7AXN8"/>
<protein>
    <submittedName>
        <fullName evidence="1">Uncharacterized protein</fullName>
    </submittedName>
</protein>
<organism evidence="1 2">
    <name type="scientific">Dorcoceras hygrometricum</name>
    <dbReference type="NCBI Taxonomy" id="472368"/>
    <lineage>
        <taxon>Eukaryota</taxon>
        <taxon>Viridiplantae</taxon>
        <taxon>Streptophyta</taxon>
        <taxon>Embryophyta</taxon>
        <taxon>Tracheophyta</taxon>
        <taxon>Spermatophyta</taxon>
        <taxon>Magnoliopsida</taxon>
        <taxon>eudicotyledons</taxon>
        <taxon>Gunneridae</taxon>
        <taxon>Pentapetalae</taxon>
        <taxon>asterids</taxon>
        <taxon>lamiids</taxon>
        <taxon>Lamiales</taxon>
        <taxon>Gesneriaceae</taxon>
        <taxon>Didymocarpoideae</taxon>
        <taxon>Trichosporeae</taxon>
        <taxon>Loxocarpinae</taxon>
        <taxon>Dorcoceras</taxon>
    </lineage>
</organism>
<accession>A0A2Z7AXN8</accession>
<gene>
    <name evidence="1" type="ORF">F511_43698</name>
</gene>